<feature type="transmembrane region" description="Helical" evidence="1">
    <location>
        <begin position="7"/>
        <end position="26"/>
    </location>
</feature>
<evidence type="ECO:0000313" key="2">
    <source>
        <dbReference type="EMBL" id="CEM23375.1"/>
    </source>
</evidence>
<dbReference type="Proteomes" id="UP000041254">
    <property type="component" value="Unassembled WGS sequence"/>
</dbReference>
<keyword evidence="3" id="KW-1185">Reference proteome</keyword>
<evidence type="ECO:0000313" key="3">
    <source>
        <dbReference type="Proteomes" id="UP000041254"/>
    </source>
</evidence>
<dbReference type="EMBL" id="CDMY01000566">
    <property type="protein sequence ID" value="CEM23375.1"/>
    <property type="molecule type" value="Genomic_DNA"/>
</dbReference>
<keyword evidence="1" id="KW-0812">Transmembrane</keyword>
<dbReference type="InParanoid" id="A0A0G4G4R2"/>
<organism evidence="2 3">
    <name type="scientific">Vitrella brassicaformis (strain CCMP3155)</name>
    <dbReference type="NCBI Taxonomy" id="1169540"/>
    <lineage>
        <taxon>Eukaryota</taxon>
        <taxon>Sar</taxon>
        <taxon>Alveolata</taxon>
        <taxon>Colpodellida</taxon>
        <taxon>Vitrellaceae</taxon>
        <taxon>Vitrella</taxon>
    </lineage>
</organism>
<keyword evidence="1" id="KW-1133">Transmembrane helix</keyword>
<accession>A0A0G4G4R2</accession>
<proteinExistence type="predicted"/>
<dbReference type="AlphaFoldDB" id="A0A0G4G4R2"/>
<keyword evidence="1" id="KW-0472">Membrane</keyword>
<gene>
    <name evidence="2" type="ORF">Vbra_21940</name>
</gene>
<protein>
    <submittedName>
        <fullName evidence="2">Uncharacterized protein</fullName>
    </submittedName>
</protein>
<sequence length="72" mass="8251">MKSRVKFADVFLVLMVGVGTSYYTMWPTMQTWKRNNEALMEERERRRVFMMPEPPAITTAATPPAQPAEGEA</sequence>
<name>A0A0G4G4R2_VITBC</name>
<reference evidence="2 3" key="1">
    <citation type="submission" date="2014-11" db="EMBL/GenBank/DDBJ databases">
        <authorList>
            <person name="Zhu J."/>
            <person name="Qi W."/>
            <person name="Song R."/>
        </authorList>
    </citation>
    <scope>NUCLEOTIDE SEQUENCE [LARGE SCALE GENOMIC DNA]</scope>
</reference>
<dbReference type="VEuPathDB" id="CryptoDB:Vbra_21940"/>
<evidence type="ECO:0000256" key="1">
    <source>
        <dbReference type="SAM" id="Phobius"/>
    </source>
</evidence>